<dbReference type="RefSeq" id="WP_192538006.1">
    <property type="nucleotide sequence ID" value="NZ_JABUZA010000018.1"/>
</dbReference>
<keyword evidence="3" id="KW-1133">Transmembrane helix</keyword>
<comment type="caution">
    <text evidence="4">The sequence shown here is derived from an EMBL/GenBank/DDBJ whole genome shotgun (WGS) entry which is preliminary data.</text>
</comment>
<protein>
    <submittedName>
        <fullName evidence="4">Uncharacterized protein</fullName>
    </submittedName>
</protein>
<evidence type="ECO:0000256" key="1">
    <source>
        <dbReference type="SAM" id="Coils"/>
    </source>
</evidence>
<keyword evidence="3" id="KW-0472">Membrane</keyword>
<organism evidence="4 5">
    <name type="scientific">Halomonas colorata</name>
    <dbReference type="NCBI Taxonomy" id="2742615"/>
    <lineage>
        <taxon>Bacteria</taxon>
        <taxon>Pseudomonadati</taxon>
        <taxon>Pseudomonadota</taxon>
        <taxon>Gammaproteobacteria</taxon>
        <taxon>Oceanospirillales</taxon>
        <taxon>Halomonadaceae</taxon>
        <taxon>Halomonas</taxon>
    </lineage>
</organism>
<evidence type="ECO:0000313" key="4">
    <source>
        <dbReference type="EMBL" id="MBE0463479.1"/>
    </source>
</evidence>
<feature type="transmembrane region" description="Helical" evidence="3">
    <location>
        <begin position="157"/>
        <end position="176"/>
    </location>
</feature>
<name>A0ABR9FXV6_9GAMM</name>
<sequence length="280" mass="31152">MGMIVLLGLLHLKNGHSPGPQLTFSKEITAHLTDATRQANIHLMEVRQRLARLSSDIDQAATTLSQTRDNLEHASQAVQELDLPSHSAQRPLIDAMLDTYKRLIDNPLQRYLDHFQTFRNATDVHLSAVSKTAVNIDRHILEWANQLTSSEQKDSRIVLMTVALLIALAGALYIAFKGAIHVFVVRPLQRAAQAQNNVLNDSPALSFEEYGYSAVNDRQPTLAAKEQAPDSTHISAIFSPILLEEISTSTATPRDHTYQPSEFFSTPAPSVQPRMLEREC</sequence>
<feature type="compositionally biased region" description="Polar residues" evidence="2">
    <location>
        <begin position="250"/>
        <end position="269"/>
    </location>
</feature>
<keyword evidence="5" id="KW-1185">Reference proteome</keyword>
<dbReference type="Proteomes" id="UP001645038">
    <property type="component" value="Unassembled WGS sequence"/>
</dbReference>
<evidence type="ECO:0000313" key="5">
    <source>
        <dbReference type="Proteomes" id="UP001645038"/>
    </source>
</evidence>
<keyword evidence="1" id="KW-0175">Coiled coil</keyword>
<dbReference type="EMBL" id="RRZB01000017">
    <property type="protein sequence ID" value="MBE0463479.1"/>
    <property type="molecule type" value="Genomic_DNA"/>
</dbReference>
<gene>
    <name evidence="4" type="ORF">EI547_08415</name>
</gene>
<evidence type="ECO:0000256" key="2">
    <source>
        <dbReference type="SAM" id="MobiDB-lite"/>
    </source>
</evidence>
<accession>A0ABR9FXV6</accession>
<feature type="region of interest" description="Disordered" evidence="2">
    <location>
        <begin position="250"/>
        <end position="280"/>
    </location>
</feature>
<evidence type="ECO:0000256" key="3">
    <source>
        <dbReference type="SAM" id="Phobius"/>
    </source>
</evidence>
<keyword evidence="3" id="KW-0812">Transmembrane</keyword>
<feature type="coiled-coil region" evidence="1">
    <location>
        <begin position="43"/>
        <end position="70"/>
    </location>
</feature>
<reference evidence="4 5" key="1">
    <citation type="submission" date="2020-07" db="EMBL/GenBank/DDBJ databases">
        <title>Halophilic bacteria isolated from french cheeses.</title>
        <authorList>
            <person name="Kothe C.I."/>
            <person name="Farah-Kraiem B."/>
            <person name="Renault P."/>
            <person name="Dridi B."/>
        </authorList>
    </citation>
    <scope>NUCLEOTIDE SEQUENCE [LARGE SCALE GENOMIC DNA]</scope>
    <source>
        <strain evidence="4 5">FME20</strain>
    </source>
</reference>
<proteinExistence type="predicted"/>